<dbReference type="GeneID" id="120018553"/>
<dbReference type="GO" id="GO:0007156">
    <property type="term" value="P:homophilic cell adhesion via plasma membrane adhesion molecules"/>
    <property type="evidence" value="ECO:0007669"/>
    <property type="project" value="TreeGrafter"/>
</dbReference>
<dbReference type="Proteomes" id="UP000808372">
    <property type="component" value="Chromosome 23"/>
</dbReference>
<evidence type="ECO:0000256" key="3">
    <source>
        <dbReference type="ARBA" id="ARBA00022737"/>
    </source>
</evidence>
<feature type="transmembrane region" description="Helical" evidence="7">
    <location>
        <begin position="262"/>
        <end position="280"/>
    </location>
</feature>
<dbReference type="KEGG" id="snh:120018553"/>
<proteinExistence type="predicted"/>
<feature type="transmembrane region" description="Helical" evidence="7">
    <location>
        <begin position="286"/>
        <end position="303"/>
    </location>
</feature>
<dbReference type="RefSeq" id="XP_038817699.1">
    <property type="nucleotide sequence ID" value="XM_038961771.1"/>
</dbReference>
<accession>A0A8U0P5G7</accession>
<evidence type="ECO:0000313" key="9">
    <source>
        <dbReference type="RefSeq" id="XP_038817699.1"/>
    </source>
</evidence>
<dbReference type="SUPFAM" id="SSF48726">
    <property type="entry name" value="Immunoglobulin"/>
    <property type="match status" value="2"/>
</dbReference>
<keyword evidence="8" id="KW-1185">Reference proteome</keyword>
<evidence type="ECO:0000256" key="1">
    <source>
        <dbReference type="ARBA" id="ARBA00004370"/>
    </source>
</evidence>
<keyword evidence="2" id="KW-0732">Signal</keyword>
<reference evidence="9" key="1">
    <citation type="submission" date="2025-08" db="UniProtKB">
        <authorList>
            <consortium name="RefSeq"/>
        </authorList>
    </citation>
    <scope>IDENTIFICATION</scope>
    <source>
        <tissue evidence="9">White muscle</tissue>
    </source>
</reference>
<dbReference type="Gene3D" id="2.60.40.10">
    <property type="entry name" value="Immunoglobulins"/>
    <property type="match status" value="1"/>
</dbReference>
<keyword evidence="4 7" id="KW-0472">Membrane</keyword>
<dbReference type="GO" id="GO:0007157">
    <property type="term" value="P:heterophilic cell-cell adhesion via plasma membrane cell adhesion molecules"/>
    <property type="evidence" value="ECO:0007669"/>
    <property type="project" value="TreeGrafter"/>
</dbReference>
<evidence type="ECO:0000256" key="7">
    <source>
        <dbReference type="SAM" id="Phobius"/>
    </source>
</evidence>
<evidence type="ECO:0000313" key="8">
    <source>
        <dbReference type="Proteomes" id="UP000808372"/>
    </source>
</evidence>
<evidence type="ECO:0000256" key="4">
    <source>
        <dbReference type="ARBA" id="ARBA00023136"/>
    </source>
</evidence>
<keyword evidence="3" id="KW-0677">Repeat</keyword>
<organism evidence="8 9">
    <name type="scientific">Salvelinus namaycush</name>
    <name type="common">Lake trout</name>
    <name type="synonym">Salmo namaycush</name>
    <dbReference type="NCBI Taxonomy" id="8040"/>
    <lineage>
        <taxon>Eukaryota</taxon>
        <taxon>Metazoa</taxon>
        <taxon>Chordata</taxon>
        <taxon>Craniata</taxon>
        <taxon>Vertebrata</taxon>
        <taxon>Euteleostomi</taxon>
        <taxon>Actinopterygii</taxon>
        <taxon>Neopterygii</taxon>
        <taxon>Teleostei</taxon>
        <taxon>Protacanthopterygii</taxon>
        <taxon>Salmoniformes</taxon>
        <taxon>Salmonidae</taxon>
        <taxon>Salmoninae</taxon>
        <taxon>Salvelinus</taxon>
    </lineage>
</organism>
<gene>
    <name evidence="9" type="primary">LOC120018553</name>
</gene>
<keyword evidence="7" id="KW-1133">Transmembrane helix</keyword>
<dbReference type="PANTHER" id="PTHR23277:SF108">
    <property type="entry name" value="FASCICLIN-3"/>
    <property type="match status" value="1"/>
</dbReference>
<dbReference type="InterPro" id="IPR036179">
    <property type="entry name" value="Ig-like_dom_sf"/>
</dbReference>
<dbReference type="AlphaFoldDB" id="A0A8U0P5G7"/>
<keyword evidence="6" id="KW-0325">Glycoprotein</keyword>
<protein>
    <submittedName>
        <fullName evidence="9">Uncharacterized protein LOC120018553</fullName>
    </submittedName>
</protein>
<evidence type="ECO:0000256" key="2">
    <source>
        <dbReference type="ARBA" id="ARBA00022729"/>
    </source>
</evidence>
<sequence length="361" mass="40696">MEVQEQVHGQPELHANGSVTVRSVLRFPTSMFSGQNVTCVVDHLGLERPERTGILLSGLESPVMRVFVVRQRESPLWLAVCEYRGDRFGAHLSWVLPDNATGHISFRSGYEGVRVLTNLTYEFSLALHEGQDLICLIQNHHGLKERRTVHVPKYYISSVRVLNQTTPLYKPYGDEFVIHRMSLKENFHNQRILLKVYGSVPTYSLTCQRNDGTLVQMDGRALLFQSEVTEREAGLYTCQASFYHHQASVLIQVEVTSEDKQLMIVFIVCLSSAAAITILLVTLCVFWSLFNILMFFVPIYLLWSLNSCKKLESLAPLTSLTQELCSPELRKGKTVTVPGGGGQEYNQLLSDSIVIDARSTV</sequence>
<dbReference type="GO" id="GO:0005912">
    <property type="term" value="C:adherens junction"/>
    <property type="evidence" value="ECO:0007669"/>
    <property type="project" value="TreeGrafter"/>
</dbReference>
<dbReference type="GO" id="GO:0016020">
    <property type="term" value="C:membrane"/>
    <property type="evidence" value="ECO:0007669"/>
    <property type="project" value="UniProtKB-SubCell"/>
</dbReference>
<name>A0A8U0P5G7_SALNM</name>
<keyword evidence="5" id="KW-1015">Disulfide bond</keyword>
<keyword evidence="7" id="KW-0812">Transmembrane</keyword>
<dbReference type="InterPro" id="IPR051427">
    <property type="entry name" value="Nectin/Nectin-like"/>
</dbReference>
<dbReference type="PANTHER" id="PTHR23277">
    <property type="entry name" value="NECTIN-RELATED"/>
    <property type="match status" value="1"/>
</dbReference>
<evidence type="ECO:0000256" key="6">
    <source>
        <dbReference type="ARBA" id="ARBA00023180"/>
    </source>
</evidence>
<comment type="subcellular location">
    <subcellularLocation>
        <location evidence="1">Membrane</location>
    </subcellularLocation>
</comment>
<dbReference type="InterPro" id="IPR013783">
    <property type="entry name" value="Ig-like_fold"/>
</dbReference>
<evidence type="ECO:0000256" key="5">
    <source>
        <dbReference type="ARBA" id="ARBA00023157"/>
    </source>
</evidence>